<dbReference type="EMBL" id="AQGS01000054">
    <property type="protein sequence ID" value="EPS44271.1"/>
    <property type="molecule type" value="Genomic_DNA"/>
</dbReference>
<dbReference type="HOGENOM" id="CLU_041804_0_0_1"/>
<dbReference type="Proteomes" id="UP000015100">
    <property type="component" value="Unassembled WGS sequence"/>
</dbReference>
<keyword evidence="5" id="KW-1185">Reference proteome</keyword>
<evidence type="ECO:0000313" key="5">
    <source>
        <dbReference type="Proteomes" id="UP000015100"/>
    </source>
</evidence>
<evidence type="ECO:0000256" key="2">
    <source>
        <dbReference type="SAM" id="MobiDB-lite"/>
    </source>
</evidence>
<dbReference type="STRING" id="1284197.S8ATH6"/>
<feature type="region of interest" description="Disordered" evidence="2">
    <location>
        <begin position="444"/>
        <end position="478"/>
    </location>
</feature>
<comment type="caution">
    <text evidence="4">The sequence shown here is derived from an EMBL/GenBank/DDBJ whole genome shotgun (WGS) entry which is preliminary data.</text>
</comment>
<dbReference type="Gene3D" id="2.60.40.640">
    <property type="match status" value="2"/>
</dbReference>
<dbReference type="AlphaFoldDB" id="S8ATH6"/>
<dbReference type="eggNOG" id="ENOG502RWPB">
    <property type="taxonomic scope" value="Eukaryota"/>
</dbReference>
<protein>
    <recommendedName>
        <fullName evidence="3">Arrestin C-terminal-like domain-containing protein</fullName>
    </recommendedName>
</protein>
<reference evidence="5" key="2">
    <citation type="submission" date="2013-04" db="EMBL/GenBank/DDBJ databases">
        <title>Genomic mechanisms accounting for the adaptation to parasitism in nematode-trapping fungi.</title>
        <authorList>
            <person name="Ahren D.G."/>
        </authorList>
    </citation>
    <scope>NUCLEOTIDE SEQUENCE [LARGE SCALE GENOMIC DNA]</scope>
    <source>
        <strain evidence="5">CBS 200.50</strain>
    </source>
</reference>
<dbReference type="InterPro" id="IPR011022">
    <property type="entry name" value="Arrestin_C-like"/>
</dbReference>
<dbReference type="GO" id="GO:0005829">
    <property type="term" value="C:cytosol"/>
    <property type="evidence" value="ECO:0007669"/>
    <property type="project" value="TreeGrafter"/>
</dbReference>
<feature type="region of interest" description="Disordered" evidence="2">
    <location>
        <begin position="1"/>
        <end position="27"/>
    </location>
</feature>
<organism evidence="4 5">
    <name type="scientific">Dactylellina haptotyla (strain CBS 200.50)</name>
    <name type="common">Nematode-trapping fungus</name>
    <name type="synonym">Monacrosporium haptotylum</name>
    <dbReference type="NCBI Taxonomy" id="1284197"/>
    <lineage>
        <taxon>Eukaryota</taxon>
        <taxon>Fungi</taxon>
        <taxon>Dikarya</taxon>
        <taxon>Ascomycota</taxon>
        <taxon>Pezizomycotina</taxon>
        <taxon>Orbiliomycetes</taxon>
        <taxon>Orbiliales</taxon>
        <taxon>Orbiliaceae</taxon>
        <taxon>Dactylellina</taxon>
    </lineage>
</organism>
<proteinExistence type="inferred from homology"/>
<feature type="domain" description="Arrestin C-terminal-like" evidence="3">
    <location>
        <begin position="238"/>
        <end position="380"/>
    </location>
</feature>
<dbReference type="PANTHER" id="PTHR11188:SF17">
    <property type="entry name" value="FI21816P1"/>
    <property type="match status" value="1"/>
</dbReference>
<evidence type="ECO:0000259" key="3">
    <source>
        <dbReference type="SMART" id="SM01017"/>
    </source>
</evidence>
<dbReference type="InterPro" id="IPR050357">
    <property type="entry name" value="Arrestin_domain-protein"/>
</dbReference>
<feature type="compositionally biased region" description="Polar residues" evidence="2">
    <location>
        <begin position="405"/>
        <end position="415"/>
    </location>
</feature>
<dbReference type="SMART" id="SM01017">
    <property type="entry name" value="Arrestin_C"/>
    <property type="match status" value="1"/>
</dbReference>
<dbReference type="OrthoDB" id="298939at2759"/>
<evidence type="ECO:0000313" key="4">
    <source>
        <dbReference type="EMBL" id="EPS44271.1"/>
    </source>
</evidence>
<reference evidence="4 5" key="1">
    <citation type="journal article" date="2013" name="PLoS Genet.">
        <title>Genomic mechanisms accounting for the adaptation to parasitism in nematode-trapping fungi.</title>
        <authorList>
            <person name="Meerupati T."/>
            <person name="Andersson K.M."/>
            <person name="Friman E."/>
            <person name="Kumar D."/>
            <person name="Tunlid A."/>
            <person name="Ahren D."/>
        </authorList>
    </citation>
    <scope>NUCLEOTIDE SEQUENCE [LARGE SCALE GENOMIC DNA]</scope>
    <source>
        <strain evidence="4 5">CBS 200.50</strain>
    </source>
</reference>
<dbReference type="InterPro" id="IPR014752">
    <property type="entry name" value="Arrestin-like_C"/>
</dbReference>
<comment type="similarity">
    <text evidence="1">Belongs to the arrestin family.</text>
</comment>
<dbReference type="GO" id="GO:0070086">
    <property type="term" value="P:ubiquitin-dependent endocytosis"/>
    <property type="evidence" value="ECO:0007669"/>
    <property type="project" value="TreeGrafter"/>
</dbReference>
<dbReference type="GO" id="GO:0005886">
    <property type="term" value="C:plasma membrane"/>
    <property type="evidence" value="ECO:0007669"/>
    <property type="project" value="TreeGrafter"/>
</dbReference>
<accession>S8ATH6</accession>
<evidence type="ECO:0000256" key="1">
    <source>
        <dbReference type="ARBA" id="ARBA00005298"/>
    </source>
</evidence>
<feature type="region of interest" description="Disordered" evidence="2">
    <location>
        <begin position="402"/>
        <end position="426"/>
    </location>
</feature>
<dbReference type="Pfam" id="PF02752">
    <property type="entry name" value="Arrestin_C"/>
    <property type="match status" value="1"/>
</dbReference>
<dbReference type="GO" id="GO:0030674">
    <property type="term" value="F:protein-macromolecule adaptor activity"/>
    <property type="evidence" value="ECO:0007669"/>
    <property type="project" value="TreeGrafter"/>
</dbReference>
<sequence length="504" mass="55167">MSNLNNTSAQVQPETGSSHHAPSEQASHSSLRGELLPLLFRPKTFIRPSVPHDLLLNPIITSTTLKADIFITSPFHIGGGSVAGKLNVSVNSPDSTGIQLARVAVDLVGIEELSWTHRQIFKSLAIEFIDDNHPPPPSILREEGSSGPFWAIKPGDEVFPFNIDLPLDIGVGTYSSAGVRIRYVIFGTILFKIGNVKFLVRCCRDVAITPSIGELRRTRVDFDQEVKASEERSFSPTHEGYLKLTASISRPYWFSGGSVFVDVLVENGSLFRIGTIRIRLIRRINAYKNASDEETGNPSWTEKKTMAKSELNAGSRWTGLKGNKQDAVTCEIEIPKGQLTIPRGKFFEVQYFLVVTTCPKLDPHRKVKAILPIQILHTYSIQEALMSGLGGKPSFASFSAIRRSLPTQRPSTTTVGDGGAIRRRYTDSDLSQLEPIPITESGLSMNHVTSGVATPPKVTQQKKKKQADEATSGGEGEAYAQAPATQLFYSIGSAIPSSVRKFFS</sequence>
<dbReference type="OMA" id="RECQEIN"/>
<dbReference type="SUPFAM" id="SSF81296">
    <property type="entry name" value="E set domains"/>
    <property type="match status" value="1"/>
</dbReference>
<dbReference type="PANTHER" id="PTHR11188">
    <property type="entry name" value="ARRESTIN DOMAIN CONTAINING PROTEIN"/>
    <property type="match status" value="1"/>
</dbReference>
<dbReference type="GO" id="GO:0031625">
    <property type="term" value="F:ubiquitin protein ligase binding"/>
    <property type="evidence" value="ECO:0007669"/>
    <property type="project" value="TreeGrafter"/>
</dbReference>
<gene>
    <name evidence="4" type="ORF">H072_1715</name>
</gene>
<dbReference type="InterPro" id="IPR014756">
    <property type="entry name" value="Ig_E-set"/>
</dbReference>
<name>S8ATH6_DACHA</name>